<keyword evidence="2" id="KW-0347">Helicase</keyword>
<protein>
    <submittedName>
        <fullName evidence="2">DNA/RNA helicase domain-containing protein</fullName>
    </submittedName>
</protein>
<feature type="domain" description="GIY-YIG" evidence="1">
    <location>
        <begin position="40"/>
        <end position="126"/>
    </location>
</feature>
<dbReference type="SUPFAM" id="SSF52540">
    <property type="entry name" value="P-loop containing nucleoside triphosphate hydrolases"/>
    <property type="match status" value="1"/>
</dbReference>
<name>A0ABW4BSR7_9LACO</name>
<dbReference type="InterPro" id="IPR018647">
    <property type="entry name" value="SLFN_3-like_DNA/RNA_helicase"/>
</dbReference>
<dbReference type="Gene3D" id="3.40.1440.10">
    <property type="entry name" value="GIY-YIG endonuclease"/>
    <property type="match status" value="1"/>
</dbReference>
<dbReference type="InterPro" id="IPR035901">
    <property type="entry name" value="GIY-YIG_endonuc_sf"/>
</dbReference>
<keyword evidence="2" id="KW-0067">ATP-binding</keyword>
<accession>A0ABW4BSR7</accession>
<dbReference type="InterPro" id="IPR000305">
    <property type="entry name" value="GIY-YIG_endonuc"/>
</dbReference>
<evidence type="ECO:0000313" key="3">
    <source>
        <dbReference type="Proteomes" id="UP001597251"/>
    </source>
</evidence>
<evidence type="ECO:0000313" key="2">
    <source>
        <dbReference type="EMBL" id="MFD1417653.1"/>
    </source>
</evidence>
<dbReference type="PROSITE" id="PS50164">
    <property type="entry name" value="GIY_YIG"/>
    <property type="match status" value="1"/>
</dbReference>
<organism evidence="2 3">
    <name type="scientific">Companilactobacillus keshanensis</name>
    <dbReference type="NCBI Taxonomy" id="2486003"/>
    <lineage>
        <taxon>Bacteria</taxon>
        <taxon>Bacillati</taxon>
        <taxon>Bacillota</taxon>
        <taxon>Bacilli</taxon>
        <taxon>Lactobacillales</taxon>
        <taxon>Lactobacillaceae</taxon>
        <taxon>Companilactobacillus</taxon>
    </lineage>
</organism>
<dbReference type="Gene3D" id="3.40.50.300">
    <property type="entry name" value="P-loop containing nucleotide triphosphate hydrolases"/>
    <property type="match status" value="1"/>
</dbReference>
<dbReference type="RefSeq" id="WP_125674525.1">
    <property type="nucleotide sequence ID" value="NZ_JBHTOI010000005.1"/>
</dbReference>
<gene>
    <name evidence="2" type="ORF">ACFQ42_02610</name>
</gene>
<dbReference type="Pfam" id="PF09848">
    <property type="entry name" value="SLFN-g3_helicase"/>
    <property type="match status" value="1"/>
</dbReference>
<dbReference type="GO" id="GO:0004386">
    <property type="term" value="F:helicase activity"/>
    <property type="evidence" value="ECO:0007669"/>
    <property type="project" value="UniProtKB-KW"/>
</dbReference>
<keyword evidence="2" id="KW-0547">Nucleotide-binding</keyword>
<proteinExistence type="predicted"/>
<dbReference type="Proteomes" id="UP001597251">
    <property type="component" value="Unassembled WGS sequence"/>
</dbReference>
<keyword evidence="2" id="KW-0378">Hydrolase</keyword>
<comment type="caution">
    <text evidence="2">The sequence shown here is derived from an EMBL/GenBank/DDBJ whole genome shotgun (WGS) entry which is preliminary data.</text>
</comment>
<dbReference type="Pfam" id="PF01541">
    <property type="entry name" value="GIY-YIG"/>
    <property type="match status" value="1"/>
</dbReference>
<evidence type="ECO:0000259" key="1">
    <source>
        <dbReference type="PROSITE" id="PS50164"/>
    </source>
</evidence>
<reference evidence="3" key="1">
    <citation type="journal article" date="2019" name="Int. J. Syst. Evol. Microbiol.">
        <title>The Global Catalogue of Microorganisms (GCM) 10K type strain sequencing project: providing services to taxonomists for standard genome sequencing and annotation.</title>
        <authorList>
            <consortium name="The Broad Institute Genomics Platform"/>
            <consortium name="The Broad Institute Genome Sequencing Center for Infectious Disease"/>
            <person name="Wu L."/>
            <person name="Ma J."/>
        </authorList>
    </citation>
    <scope>NUCLEOTIDE SEQUENCE [LARGE SCALE GENOMIC DNA]</scope>
    <source>
        <strain evidence="3">CCM 8936</strain>
    </source>
</reference>
<sequence>MDTLNSEPIIKKVNYSKDGLINLNSELVHDSKKDQILLSEYPTVYIIYRRDKTGKYTTYVGETDDINRRTKEHLSNNEENWKYLSNNEKSEMLIIGHPFFNKSLTLDIENQFIMSLNGMENVKYNLNQKFNAQNRYFTSFYMMKLFKDIWDNLHNRYKYLFPVDSSAAIDTALYKISPFHRLTNEQEKAMGIISRKIFETSVNPELGQIIFIEGTAGTGKTVLLSHLFHTILSGKDINGPKDYLLVNHEEQLKVYRQLGMKLKWMKSPSDDMISKPTHFILEHEKHPDEKTDTIVVDEAHLLWTQGKQSYRGKNQLEDLRKFAKTIVVVFDRKQILKTEEYWENKKILDLEAEAKKKNNYVELTQQLRMRASVKTTDWLNNFVYNGILQPLARDLEYDVEVMNSPKELHEKIINKNRNKKYGHGLSRVLSTFDWSYKQKGNPDGEQYWNVKIGDWKLPWNLQLPVADKNIKRLPWAEQPQTIDEVGSTYTIQGFDLNYAGVIIGPSVKFRNGRVVFCPEDSKNNNAIRNRTLEDGTKINVAQELLQNELNVLLTRGVNGLYLYAVDEELQKELIKNIR</sequence>
<dbReference type="InterPro" id="IPR027417">
    <property type="entry name" value="P-loop_NTPase"/>
</dbReference>
<keyword evidence="3" id="KW-1185">Reference proteome</keyword>
<dbReference type="EMBL" id="JBHTOI010000005">
    <property type="protein sequence ID" value="MFD1417653.1"/>
    <property type="molecule type" value="Genomic_DNA"/>
</dbReference>